<proteinExistence type="predicted"/>
<feature type="transmembrane region" description="Helical" evidence="1">
    <location>
        <begin position="48"/>
        <end position="65"/>
    </location>
</feature>
<dbReference type="AlphaFoldDB" id="A0A9Y2IE02"/>
<evidence type="ECO:0000256" key="1">
    <source>
        <dbReference type="SAM" id="Phobius"/>
    </source>
</evidence>
<keyword evidence="1" id="KW-0472">Membrane</keyword>
<gene>
    <name evidence="2" type="ORF">QRX50_46075</name>
</gene>
<organism evidence="2 3">
    <name type="scientific">Amycolatopsis carbonis</name>
    <dbReference type="NCBI Taxonomy" id="715471"/>
    <lineage>
        <taxon>Bacteria</taxon>
        <taxon>Bacillati</taxon>
        <taxon>Actinomycetota</taxon>
        <taxon>Actinomycetes</taxon>
        <taxon>Pseudonocardiales</taxon>
        <taxon>Pseudonocardiaceae</taxon>
        <taxon>Amycolatopsis</taxon>
    </lineage>
</organism>
<keyword evidence="1" id="KW-1133">Transmembrane helix</keyword>
<dbReference type="RefSeq" id="WP_285969343.1">
    <property type="nucleotide sequence ID" value="NZ_CP127294.1"/>
</dbReference>
<protein>
    <submittedName>
        <fullName evidence="2">Uncharacterized protein</fullName>
    </submittedName>
</protein>
<feature type="transmembrane region" description="Helical" evidence="1">
    <location>
        <begin position="77"/>
        <end position="100"/>
    </location>
</feature>
<name>A0A9Y2IE02_9PSEU</name>
<evidence type="ECO:0000313" key="3">
    <source>
        <dbReference type="Proteomes" id="UP001236014"/>
    </source>
</evidence>
<sequence>MTFPATSQPGRPAKAGGGSDVKTFATAVLLTFGAGLLTMVGWALLSSGFGAFLGIVAAGFGIYWWRTLHGTVFARDLPTRSVIILLVVNVVLAGILLLTAT</sequence>
<dbReference type="EMBL" id="CP127294">
    <property type="protein sequence ID" value="WIX78635.1"/>
    <property type="molecule type" value="Genomic_DNA"/>
</dbReference>
<keyword evidence="3" id="KW-1185">Reference proteome</keyword>
<feature type="transmembrane region" description="Helical" evidence="1">
    <location>
        <begin position="21"/>
        <end position="42"/>
    </location>
</feature>
<dbReference type="Proteomes" id="UP001236014">
    <property type="component" value="Chromosome"/>
</dbReference>
<keyword evidence="1" id="KW-0812">Transmembrane</keyword>
<accession>A0A9Y2IE02</accession>
<evidence type="ECO:0000313" key="2">
    <source>
        <dbReference type="EMBL" id="WIX78635.1"/>
    </source>
</evidence>
<dbReference type="KEGG" id="acab:QRX50_46075"/>
<reference evidence="2 3" key="1">
    <citation type="submission" date="2023-06" db="EMBL/GenBank/DDBJ databases">
        <authorList>
            <person name="Oyuntsetseg B."/>
            <person name="Kim S.B."/>
        </authorList>
    </citation>
    <scope>NUCLEOTIDE SEQUENCE [LARGE SCALE GENOMIC DNA]</scope>
    <source>
        <strain evidence="2 3">2-15</strain>
    </source>
</reference>